<dbReference type="OrthoDB" id="9810191at2"/>
<dbReference type="PANTHER" id="PTHR45765">
    <property type="entry name" value="METHIONINE--TRNA LIGASE"/>
    <property type="match status" value="1"/>
</dbReference>
<gene>
    <name evidence="10" type="ORF">FEF34_04705</name>
</gene>
<dbReference type="Gene3D" id="2.20.28.20">
    <property type="entry name" value="Methionyl-tRNA synthetase, Zn-domain"/>
    <property type="match status" value="1"/>
</dbReference>
<keyword evidence="11" id="KW-1185">Reference proteome</keyword>
<keyword evidence="5 8" id="KW-0030">Aminoacyl-tRNA synthetase</keyword>
<dbReference type="Proteomes" id="UP000305921">
    <property type="component" value="Unassembled WGS sequence"/>
</dbReference>
<accession>A0A5R9DY77</accession>
<evidence type="ECO:0000256" key="5">
    <source>
        <dbReference type="ARBA" id="ARBA00023146"/>
    </source>
</evidence>
<comment type="caution">
    <text evidence="10">The sequence shown here is derived from an EMBL/GenBank/DDBJ whole genome shotgun (WGS) entry which is preliminary data.</text>
</comment>
<evidence type="ECO:0000256" key="1">
    <source>
        <dbReference type="ARBA" id="ARBA00022598"/>
    </source>
</evidence>
<protein>
    <recommendedName>
        <fullName evidence="6">Methionyl-tRNA synthetase</fullName>
    </recommendedName>
</protein>
<dbReference type="PRINTS" id="PR01041">
    <property type="entry name" value="TRNASYNTHMET"/>
</dbReference>
<dbReference type="Pfam" id="PF09334">
    <property type="entry name" value="tRNA-synt_1g"/>
    <property type="match status" value="1"/>
</dbReference>
<feature type="domain" description="Methionyl/Leucyl tRNA synthetase" evidence="9">
    <location>
        <begin position="6"/>
        <end position="378"/>
    </location>
</feature>
<dbReference type="InterPro" id="IPR033911">
    <property type="entry name" value="MetRS_core"/>
</dbReference>
<evidence type="ECO:0000256" key="2">
    <source>
        <dbReference type="ARBA" id="ARBA00022741"/>
    </source>
</evidence>
<evidence type="ECO:0000256" key="8">
    <source>
        <dbReference type="RuleBase" id="RU363039"/>
    </source>
</evidence>
<comment type="similarity">
    <text evidence="8">Belongs to the class-I aminoacyl-tRNA synthetase family.</text>
</comment>
<dbReference type="Gene3D" id="3.40.50.620">
    <property type="entry name" value="HUPs"/>
    <property type="match status" value="1"/>
</dbReference>
<organism evidence="10 11">
    <name type="scientific">Streptomyces marianii</name>
    <dbReference type="NCBI Taxonomy" id="1817406"/>
    <lineage>
        <taxon>Bacteria</taxon>
        <taxon>Bacillati</taxon>
        <taxon>Actinomycetota</taxon>
        <taxon>Actinomycetes</taxon>
        <taxon>Kitasatosporales</taxon>
        <taxon>Streptomycetaceae</taxon>
        <taxon>Streptomyces</taxon>
    </lineage>
</organism>
<dbReference type="GO" id="GO:0006431">
    <property type="term" value="P:methionyl-tRNA aminoacylation"/>
    <property type="evidence" value="ECO:0007669"/>
    <property type="project" value="InterPro"/>
</dbReference>
<keyword evidence="1 8" id="KW-0436">Ligase</keyword>
<dbReference type="InterPro" id="IPR023458">
    <property type="entry name" value="Met-tRNA_ligase_1"/>
</dbReference>
<evidence type="ECO:0000313" key="10">
    <source>
        <dbReference type="EMBL" id="TLQ42578.1"/>
    </source>
</evidence>
<dbReference type="GO" id="GO:0005829">
    <property type="term" value="C:cytosol"/>
    <property type="evidence" value="ECO:0007669"/>
    <property type="project" value="TreeGrafter"/>
</dbReference>
<dbReference type="InterPro" id="IPR001412">
    <property type="entry name" value="aa-tRNA-synth_I_CS"/>
</dbReference>
<dbReference type="RefSeq" id="WP_138051991.1">
    <property type="nucleotide sequence ID" value="NZ_VAWE01000001.1"/>
</dbReference>
<dbReference type="EMBL" id="VAWE01000001">
    <property type="protein sequence ID" value="TLQ42578.1"/>
    <property type="molecule type" value="Genomic_DNA"/>
</dbReference>
<dbReference type="InterPro" id="IPR014729">
    <property type="entry name" value="Rossmann-like_a/b/a_fold"/>
</dbReference>
<dbReference type="AlphaFoldDB" id="A0A5R9DY77"/>
<dbReference type="PROSITE" id="PS00178">
    <property type="entry name" value="AA_TRNA_LIGASE_I"/>
    <property type="match status" value="1"/>
</dbReference>
<dbReference type="SUPFAM" id="SSF52374">
    <property type="entry name" value="Nucleotidylyl transferase"/>
    <property type="match status" value="1"/>
</dbReference>
<proteinExistence type="inferred from homology"/>
<name>A0A5R9DY77_9ACTN</name>
<reference evidence="10 11" key="1">
    <citation type="submission" date="2019-05" db="EMBL/GenBank/DDBJ databases">
        <title>Streptomyces marianii sp. nov., a novel marine actinomycete from southern coast of India.</title>
        <authorList>
            <person name="Iniyan A.M."/>
            <person name="Wink J."/>
            <person name="Ramprasad E."/>
            <person name="Ramana C.V."/>
            <person name="Bunk B."/>
            <person name="Sproer C."/>
            <person name="Joseph F.-J.R.S."/>
            <person name="Vincent S.G.P."/>
        </authorList>
    </citation>
    <scope>NUCLEOTIDE SEQUENCE [LARGE SCALE GENOMIC DNA]</scope>
    <source>
        <strain evidence="10 11">ICN19</strain>
    </source>
</reference>
<evidence type="ECO:0000259" key="9">
    <source>
        <dbReference type="Pfam" id="PF09334"/>
    </source>
</evidence>
<evidence type="ECO:0000256" key="3">
    <source>
        <dbReference type="ARBA" id="ARBA00022840"/>
    </source>
</evidence>
<sequence length="538" mass="58917">MTGNMLVTATPPTPNGELHLGHLSGPYLAADVFARHQRRSGTTVAHLSGIDDHQSYTEARAVREGATAAHVADYYGERIVRAWADSGIRLDVVGRPRALPLHSELTRRIFAELYERGDIVARTRPLPYCVPCDRWAYEAYVSGGCPHCGSQSGGNSCESCGRSNDCADLVEPRCTICGTECETRSCERLYMPLERHRKALEEFWGDTAMNGHLTALCRSLLDDGLPEIAVTHPADWGIEAPVEDFTDQRIYVWFEMAAGYLASAAELGGWQAWWTGDTQVVQFFGYDNGFFHAVLFPAIFSAWDAAITLPKALVSNEFYRLDGSKFSTSRQHAIWLLDALDQTPADHLRLFLCWDRPAAAQSSFTQETFDSFLHGDLLPRWHGWLKDLAHRARTTGTAAADLEPEPAAAERLRARTRRLLELVGEAYSLPDFAPRSAIALLDLLIREAAEAGQDSDHLADVPGLADTHTRCVAAQLSAAAALAMGLYPIAPAMAQQLWAALQLPGDVADVPWDRALEGIEVAAGTGDLSTACALFAPR</sequence>
<dbReference type="PANTHER" id="PTHR45765:SF1">
    <property type="entry name" value="METHIONINE--TRNA LIGASE, CYTOPLASMIC"/>
    <property type="match status" value="1"/>
</dbReference>
<comment type="catalytic activity">
    <reaction evidence="7">
        <text>tRNA(Met) + L-methionine + ATP = L-methionyl-tRNA(Met) + AMP + diphosphate</text>
        <dbReference type="Rhea" id="RHEA:13481"/>
        <dbReference type="Rhea" id="RHEA-COMP:9667"/>
        <dbReference type="Rhea" id="RHEA-COMP:9698"/>
        <dbReference type="ChEBI" id="CHEBI:30616"/>
        <dbReference type="ChEBI" id="CHEBI:33019"/>
        <dbReference type="ChEBI" id="CHEBI:57844"/>
        <dbReference type="ChEBI" id="CHEBI:78442"/>
        <dbReference type="ChEBI" id="CHEBI:78530"/>
        <dbReference type="ChEBI" id="CHEBI:456215"/>
        <dbReference type="EC" id="6.1.1.10"/>
    </reaction>
</comment>
<dbReference type="InterPro" id="IPR015413">
    <property type="entry name" value="Methionyl/Leucyl_tRNA_Synth"/>
</dbReference>
<dbReference type="GO" id="GO:0004825">
    <property type="term" value="F:methionine-tRNA ligase activity"/>
    <property type="evidence" value="ECO:0007669"/>
    <property type="project" value="UniProtKB-EC"/>
</dbReference>
<evidence type="ECO:0000256" key="4">
    <source>
        <dbReference type="ARBA" id="ARBA00022917"/>
    </source>
</evidence>
<evidence type="ECO:0000256" key="6">
    <source>
        <dbReference type="ARBA" id="ARBA00030904"/>
    </source>
</evidence>
<dbReference type="GO" id="GO:0005524">
    <property type="term" value="F:ATP binding"/>
    <property type="evidence" value="ECO:0007669"/>
    <property type="project" value="UniProtKB-KW"/>
</dbReference>
<evidence type="ECO:0000256" key="7">
    <source>
        <dbReference type="ARBA" id="ARBA00047364"/>
    </source>
</evidence>
<keyword evidence="4 8" id="KW-0648">Protein biosynthesis</keyword>
<evidence type="ECO:0000313" key="11">
    <source>
        <dbReference type="Proteomes" id="UP000305921"/>
    </source>
</evidence>
<dbReference type="InterPro" id="IPR029038">
    <property type="entry name" value="MetRS_Zn"/>
</dbReference>
<keyword evidence="3 8" id="KW-0067">ATP-binding</keyword>
<keyword evidence="2 8" id="KW-0547">Nucleotide-binding</keyword>